<keyword evidence="12" id="KW-0902">Two-component regulatory system</keyword>
<evidence type="ECO:0000256" key="10">
    <source>
        <dbReference type="ARBA" id="ARBA00022840"/>
    </source>
</evidence>
<dbReference type="PROSITE" id="PS50109">
    <property type="entry name" value="HIS_KIN"/>
    <property type="match status" value="1"/>
</dbReference>
<evidence type="ECO:0000259" key="16">
    <source>
        <dbReference type="PROSITE" id="PS50885"/>
    </source>
</evidence>
<dbReference type="InterPro" id="IPR003594">
    <property type="entry name" value="HATPase_dom"/>
</dbReference>
<evidence type="ECO:0000256" key="2">
    <source>
        <dbReference type="ARBA" id="ARBA00004651"/>
    </source>
</evidence>
<evidence type="ECO:0000256" key="8">
    <source>
        <dbReference type="ARBA" id="ARBA00022741"/>
    </source>
</evidence>
<protein>
    <recommendedName>
        <fullName evidence="3">histidine kinase</fullName>
        <ecNumber evidence="3">2.7.13.3</ecNumber>
    </recommendedName>
</protein>
<dbReference type="SUPFAM" id="SSF158472">
    <property type="entry name" value="HAMP domain-like"/>
    <property type="match status" value="1"/>
</dbReference>
<evidence type="ECO:0000256" key="1">
    <source>
        <dbReference type="ARBA" id="ARBA00000085"/>
    </source>
</evidence>
<dbReference type="Gene3D" id="6.10.340.10">
    <property type="match status" value="1"/>
</dbReference>
<evidence type="ECO:0000256" key="6">
    <source>
        <dbReference type="ARBA" id="ARBA00022679"/>
    </source>
</evidence>
<evidence type="ECO:0000313" key="17">
    <source>
        <dbReference type="EMBL" id="MCB7387575.1"/>
    </source>
</evidence>
<feature type="domain" description="HAMP" evidence="16">
    <location>
        <begin position="187"/>
        <end position="239"/>
    </location>
</feature>
<dbReference type="SMART" id="SM00388">
    <property type="entry name" value="HisKA"/>
    <property type="match status" value="1"/>
</dbReference>
<keyword evidence="18" id="KW-1185">Reference proteome</keyword>
<name>A0ABS8DGN2_9FIRM</name>
<dbReference type="EMBL" id="JAJCIS010000005">
    <property type="protein sequence ID" value="MCB7387575.1"/>
    <property type="molecule type" value="Genomic_DNA"/>
</dbReference>
<organism evidence="17 18">
    <name type="scientific">Bariatricus massiliensis</name>
    <dbReference type="NCBI Taxonomy" id="1745713"/>
    <lineage>
        <taxon>Bacteria</taxon>
        <taxon>Bacillati</taxon>
        <taxon>Bacillota</taxon>
        <taxon>Clostridia</taxon>
        <taxon>Lachnospirales</taxon>
        <taxon>Lachnospiraceae</taxon>
        <taxon>Bariatricus</taxon>
    </lineage>
</organism>
<comment type="catalytic activity">
    <reaction evidence="1">
        <text>ATP + protein L-histidine = ADP + protein N-phospho-L-histidine.</text>
        <dbReference type="EC" id="2.7.13.3"/>
    </reaction>
</comment>
<feature type="domain" description="Histidine kinase" evidence="15">
    <location>
        <begin position="254"/>
        <end position="467"/>
    </location>
</feature>
<reference evidence="17 18" key="1">
    <citation type="submission" date="2021-10" db="EMBL/GenBank/DDBJ databases">
        <title>Collection of gut derived symbiotic bacterial strains cultured from healthy donors.</title>
        <authorList>
            <person name="Lin H."/>
            <person name="Littmann E."/>
            <person name="Kohout C."/>
            <person name="Pamer E.G."/>
        </authorList>
    </citation>
    <scope>NUCLEOTIDE SEQUENCE [LARGE SCALE GENOMIC DNA]</scope>
    <source>
        <strain evidence="17 18">DFI.1.165</strain>
    </source>
</reference>
<feature type="transmembrane region" description="Helical" evidence="14">
    <location>
        <begin position="170"/>
        <end position="190"/>
    </location>
</feature>
<evidence type="ECO:0000256" key="9">
    <source>
        <dbReference type="ARBA" id="ARBA00022777"/>
    </source>
</evidence>
<dbReference type="PANTHER" id="PTHR45528">
    <property type="entry name" value="SENSOR HISTIDINE KINASE CPXA"/>
    <property type="match status" value="1"/>
</dbReference>
<keyword evidence="9 17" id="KW-0418">Kinase</keyword>
<feature type="transmembrane region" description="Helical" evidence="14">
    <location>
        <begin position="7"/>
        <end position="27"/>
    </location>
</feature>
<evidence type="ECO:0000256" key="13">
    <source>
        <dbReference type="ARBA" id="ARBA00023136"/>
    </source>
</evidence>
<dbReference type="PROSITE" id="PS50885">
    <property type="entry name" value="HAMP"/>
    <property type="match status" value="1"/>
</dbReference>
<dbReference type="InterPro" id="IPR004358">
    <property type="entry name" value="Sig_transdc_His_kin-like_C"/>
</dbReference>
<evidence type="ECO:0000256" key="3">
    <source>
        <dbReference type="ARBA" id="ARBA00012438"/>
    </source>
</evidence>
<sequence>MKFFWKIFFTTMLICTACFSLGGYILIDSNFNALLKNEVETAYDYGEIVYYSLANECKSEGGREDIRQKLTRVAQSIDINNMNQRIAFGVTDTGGGEVFSSLDQTFDKELIASLTKNEAGWTMKKTEAGAYVQLIRPASFEGSTFYIEMLREVTFIFDNQKSQYETLLKVMAGMLLIGGMITFVVSKLLMRRVVSLTRATQDIAAGNLSRRVDMRGSDEFAALSCNFNKMADNLEEKIYELEDSAQKKELFVGAFSHELKTPLTSVIGYADMLRRKKMSAEQIHTCAQYIFAEGKRLETLSMRLLNLIVLKNQEVNLIPTDMRTFFDEISFMIGPQLAEEGIHFSCCMEEAVIAFDAELMKTVFLNLIDNGRKAMENGGKLQISGRWNGDNYQVIIRDSGKGMEKQELSRIKEAFYMGDKSRSRKQGGAGLGLAICDEILKLHDFTITFDSAVGKGTSVTVTMKEAQNE</sequence>
<keyword evidence="5" id="KW-0597">Phosphoprotein</keyword>
<dbReference type="GO" id="GO:0016301">
    <property type="term" value="F:kinase activity"/>
    <property type="evidence" value="ECO:0007669"/>
    <property type="project" value="UniProtKB-KW"/>
</dbReference>
<dbReference type="Proteomes" id="UP001299546">
    <property type="component" value="Unassembled WGS sequence"/>
</dbReference>
<dbReference type="EC" id="2.7.13.3" evidence="3"/>
<dbReference type="InterPro" id="IPR003660">
    <property type="entry name" value="HAMP_dom"/>
</dbReference>
<evidence type="ECO:0000256" key="7">
    <source>
        <dbReference type="ARBA" id="ARBA00022692"/>
    </source>
</evidence>
<evidence type="ECO:0000256" key="14">
    <source>
        <dbReference type="SAM" id="Phobius"/>
    </source>
</evidence>
<dbReference type="SMART" id="SM00304">
    <property type="entry name" value="HAMP"/>
    <property type="match status" value="1"/>
</dbReference>
<dbReference type="SUPFAM" id="SSF55874">
    <property type="entry name" value="ATPase domain of HSP90 chaperone/DNA topoisomerase II/histidine kinase"/>
    <property type="match status" value="1"/>
</dbReference>
<dbReference type="CDD" id="cd06225">
    <property type="entry name" value="HAMP"/>
    <property type="match status" value="1"/>
</dbReference>
<evidence type="ECO:0000256" key="11">
    <source>
        <dbReference type="ARBA" id="ARBA00022989"/>
    </source>
</evidence>
<proteinExistence type="predicted"/>
<dbReference type="PANTHER" id="PTHR45528:SF1">
    <property type="entry name" value="SENSOR HISTIDINE KINASE CPXA"/>
    <property type="match status" value="1"/>
</dbReference>
<dbReference type="InterPro" id="IPR003661">
    <property type="entry name" value="HisK_dim/P_dom"/>
</dbReference>
<evidence type="ECO:0000256" key="12">
    <source>
        <dbReference type="ARBA" id="ARBA00023012"/>
    </source>
</evidence>
<evidence type="ECO:0000313" key="18">
    <source>
        <dbReference type="Proteomes" id="UP001299546"/>
    </source>
</evidence>
<gene>
    <name evidence="17" type="ORF">LIZ65_09755</name>
</gene>
<dbReference type="SUPFAM" id="SSF47384">
    <property type="entry name" value="Homodimeric domain of signal transducing histidine kinase"/>
    <property type="match status" value="1"/>
</dbReference>
<accession>A0ABS8DGN2</accession>
<keyword evidence="6" id="KW-0808">Transferase</keyword>
<dbReference type="Pfam" id="PF02518">
    <property type="entry name" value="HATPase_c"/>
    <property type="match status" value="1"/>
</dbReference>
<keyword evidence="7 14" id="KW-0812">Transmembrane</keyword>
<keyword evidence="11 14" id="KW-1133">Transmembrane helix</keyword>
<dbReference type="InterPro" id="IPR005467">
    <property type="entry name" value="His_kinase_dom"/>
</dbReference>
<dbReference type="InterPro" id="IPR036890">
    <property type="entry name" value="HATPase_C_sf"/>
</dbReference>
<keyword evidence="8" id="KW-0547">Nucleotide-binding</keyword>
<keyword evidence="10" id="KW-0067">ATP-binding</keyword>
<evidence type="ECO:0000259" key="15">
    <source>
        <dbReference type="PROSITE" id="PS50109"/>
    </source>
</evidence>
<comment type="caution">
    <text evidence="17">The sequence shown here is derived from an EMBL/GenBank/DDBJ whole genome shotgun (WGS) entry which is preliminary data.</text>
</comment>
<keyword evidence="4" id="KW-1003">Cell membrane</keyword>
<keyword evidence="13 14" id="KW-0472">Membrane</keyword>
<dbReference type="CDD" id="cd00082">
    <property type="entry name" value="HisKA"/>
    <property type="match status" value="1"/>
</dbReference>
<dbReference type="PRINTS" id="PR00344">
    <property type="entry name" value="BCTRLSENSOR"/>
</dbReference>
<evidence type="ECO:0000256" key="4">
    <source>
        <dbReference type="ARBA" id="ARBA00022475"/>
    </source>
</evidence>
<dbReference type="Gene3D" id="3.30.565.10">
    <property type="entry name" value="Histidine kinase-like ATPase, C-terminal domain"/>
    <property type="match status" value="1"/>
</dbReference>
<dbReference type="InterPro" id="IPR036097">
    <property type="entry name" value="HisK_dim/P_sf"/>
</dbReference>
<dbReference type="Pfam" id="PF00672">
    <property type="entry name" value="HAMP"/>
    <property type="match status" value="1"/>
</dbReference>
<dbReference type="InterPro" id="IPR050398">
    <property type="entry name" value="HssS/ArlS-like"/>
</dbReference>
<evidence type="ECO:0000256" key="5">
    <source>
        <dbReference type="ARBA" id="ARBA00022553"/>
    </source>
</evidence>
<dbReference type="SMART" id="SM00387">
    <property type="entry name" value="HATPase_c"/>
    <property type="match status" value="1"/>
</dbReference>
<dbReference type="Gene3D" id="1.10.287.130">
    <property type="match status" value="1"/>
</dbReference>
<dbReference type="Pfam" id="PF00512">
    <property type="entry name" value="HisKA"/>
    <property type="match status" value="1"/>
</dbReference>
<dbReference type="RefSeq" id="WP_066737359.1">
    <property type="nucleotide sequence ID" value="NZ_JAJCIQ010000006.1"/>
</dbReference>
<comment type="subcellular location">
    <subcellularLocation>
        <location evidence="2">Cell membrane</location>
        <topology evidence="2">Multi-pass membrane protein</topology>
    </subcellularLocation>
</comment>